<reference evidence="1 2" key="1">
    <citation type="submission" date="2022-11" db="EMBL/GenBank/DDBJ databases">
        <title>The characterization of three novel Bacteroidetes species and genomic analysis of their roles in tidal elemental geochemical cycles.</title>
        <authorList>
            <person name="Ma K."/>
        </authorList>
    </citation>
    <scope>NUCLEOTIDE SEQUENCE [LARGE SCALE GENOMIC DNA]</scope>
    <source>
        <strain evidence="1 2">M17</strain>
    </source>
</reference>
<dbReference type="EMBL" id="JAPFQN010000005">
    <property type="protein sequence ID" value="MCX2743859.1"/>
    <property type="molecule type" value="Genomic_DNA"/>
</dbReference>
<name>A0ABT3RR52_9BACT</name>
<gene>
    <name evidence="1" type="ORF">OO013_08280</name>
</gene>
<evidence type="ECO:0000313" key="1">
    <source>
        <dbReference type="EMBL" id="MCX2743859.1"/>
    </source>
</evidence>
<dbReference type="RefSeq" id="WP_266056317.1">
    <property type="nucleotide sequence ID" value="NZ_JAPFQN010000005.1"/>
</dbReference>
<evidence type="ECO:0000313" key="2">
    <source>
        <dbReference type="Proteomes" id="UP001209885"/>
    </source>
</evidence>
<dbReference type="Proteomes" id="UP001209885">
    <property type="component" value="Unassembled WGS sequence"/>
</dbReference>
<organism evidence="1 2">
    <name type="scientific">Mangrovivirga halotolerans</name>
    <dbReference type="NCBI Taxonomy" id="2993936"/>
    <lineage>
        <taxon>Bacteria</taxon>
        <taxon>Pseudomonadati</taxon>
        <taxon>Bacteroidota</taxon>
        <taxon>Cytophagia</taxon>
        <taxon>Cytophagales</taxon>
        <taxon>Mangrovivirgaceae</taxon>
        <taxon>Mangrovivirga</taxon>
    </lineage>
</organism>
<comment type="caution">
    <text evidence="1">The sequence shown here is derived from an EMBL/GenBank/DDBJ whole genome shotgun (WGS) entry which is preliminary data.</text>
</comment>
<sequence length="359" mass="39593">MNTIRLYNLTGWIFLAALFLISCQEESMVNPGNPELKGLANANDNARDQAYLQKNSLEMTVFHDEGTGEHAYNFSTQEVDAGWVTMKLVNPTHSDHFALFYHVPQEAIEAAEAADLSIKDYWHQVITTPFQDEFNPYIQGNIDYGTFVNNLVGELLGVAPWFFNPGAAVVGGPGITAGGHVSQTSVYLEPGTYIAECYIKDDDQLFHSYTGMLETLVVSSSYADVKEPKPSIDVTVSSIDGIQHPETIRPGKHTVAIHYLDQTTYSNLVGHNVQLVRFDNGYDTSLLNELGLYMNWSTVEGLTVHSPEGTTFMGGSMEMLSGTAYYYVNLKPGTYAWIAEVPDSASKGMLKVFTVPSPN</sequence>
<dbReference type="PROSITE" id="PS51257">
    <property type="entry name" value="PROKAR_LIPOPROTEIN"/>
    <property type="match status" value="1"/>
</dbReference>
<protein>
    <submittedName>
        <fullName evidence="1">Uncharacterized protein</fullName>
    </submittedName>
</protein>
<keyword evidence="2" id="KW-1185">Reference proteome</keyword>
<proteinExistence type="predicted"/>
<accession>A0ABT3RR52</accession>